<dbReference type="Proteomes" id="UP000289152">
    <property type="component" value="Unassembled WGS sequence"/>
</dbReference>
<dbReference type="VEuPathDB" id="FungiDB:TREMEDRAFT_61579"/>
<accession>A0A4Q1BUM4</accession>
<reference evidence="2 3" key="1">
    <citation type="submission" date="2016-06" db="EMBL/GenBank/DDBJ databases">
        <title>Evolution of pathogenesis and genome organization in the Tremellales.</title>
        <authorList>
            <person name="Cuomo C."/>
            <person name="Litvintseva A."/>
            <person name="Heitman J."/>
            <person name="Chen Y."/>
            <person name="Sun S."/>
            <person name="Springer D."/>
            <person name="Dromer F."/>
            <person name="Young S."/>
            <person name="Zeng Q."/>
            <person name="Chapman S."/>
            <person name="Gujja S."/>
            <person name="Saif S."/>
            <person name="Birren B."/>
        </authorList>
    </citation>
    <scope>NUCLEOTIDE SEQUENCE [LARGE SCALE GENOMIC DNA]</scope>
    <source>
        <strain evidence="2 3">ATCC 28783</strain>
    </source>
</reference>
<evidence type="ECO:0000313" key="3">
    <source>
        <dbReference type="Proteomes" id="UP000289152"/>
    </source>
</evidence>
<dbReference type="EMBL" id="SDIL01000006">
    <property type="protein sequence ID" value="RXK41785.1"/>
    <property type="molecule type" value="Genomic_DNA"/>
</dbReference>
<keyword evidence="3" id="KW-1185">Reference proteome</keyword>
<proteinExistence type="predicted"/>
<dbReference type="AlphaFoldDB" id="A0A4Q1BUM4"/>
<protein>
    <submittedName>
        <fullName evidence="2">Uncharacterized protein</fullName>
    </submittedName>
</protein>
<sequence>MSSTIAPPSNHSSRAISANVKSQCVLQSVRRSGDNVTLLPQASPNFKRDYLSTVRQNQSFGPANSWAGPIFLSNVSSYQSRKSESSRPTSRQQIGPKLVNKIVGSSSALDHSMWKTLFGWTGDFTVDEPNDVGDKEIRGDIGDPKTIQEKSQWDVFTTDSKDVRTE</sequence>
<evidence type="ECO:0000256" key="1">
    <source>
        <dbReference type="SAM" id="MobiDB-lite"/>
    </source>
</evidence>
<comment type="caution">
    <text evidence="2">The sequence shown here is derived from an EMBL/GenBank/DDBJ whole genome shotgun (WGS) entry which is preliminary data.</text>
</comment>
<name>A0A4Q1BUM4_TREME</name>
<feature type="region of interest" description="Disordered" evidence="1">
    <location>
        <begin position="129"/>
        <end position="166"/>
    </location>
</feature>
<dbReference type="InParanoid" id="A0A4Q1BUM4"/>
<gene>
    <name evidence="2" type="ORF">M231_01020</name>
</gene>
<evidence type="ECO:0000313" key="2">
    <source>
        <dbReference type="EMBL" id="RXK41785.1"/>
    </source>
</evidence>
<feature type="compositionally biased region" description="Basic and acidic residues" evidence="1">
    <location>
        <begin position="132"/>
        <end position="152"/>
    </location>
</feature>
<feature type="region of interest" description="Disordered" evidence="1">
    <location>
        <begin position="77"/>
        <end position="98"/>
    </location>
</feature>
<organism evidence="2 3">
    <name type="scientific">Tremella mesenterica</name>
    <name type="common">Jelly fungus</name>
    <dbReference type="NCBI Taxonomy" id="5217"/>
    <lineage>
        <taxon>Eukaryota</taxon>
        <taxon>Fungi</taxon>
        <taxon>Dikarya</taxon>
        <taxon>Basidiomycota</taxon>
        <taxon>Agaricomycotina</taxon>
        <taxon>Tremellomycetes</taxon>
        <taxon>Tremellales</taxon>
        <taxon>Tremellaceae</taxon>
        <taxon>Tremella</taxon>
    </lineage>
</organism>